<dbReference type="GO" id="GO:0042806">
    <property type="term" value="F:fucose binding"/>
    <property type="evidence" value="ECO:0007669"/>
    <property type="project" value="UniProtKB-ARBA"/>
</dbReference>
<evidence type="ECO:0000256" key="5">
    <source>
        <dbReference type="ARBA" id="ARBA00022734"/>
    </source>
</evidence>
<evidence type="ECO:0000256" key="7">
    <source>
        <dbReference type="ARBA" id="ARBA00023157"/>
    </source>
</evidence>
<dbReference type="GO" id="GO:0001868">
    <property type="term" value="P:regulation of complement activation, lectin pathway"/>
    <property type="evidence" value="ECO:0007669"/>
    <property type="project" value="UniProtKB-ARBA"/>
</dbReference>
<gene>
    <name evidence="9" type="ORF">DGYR_LOCUS13692</name>
</gene>
<dbReference type="InterPro" id="IPR006585">
    <property type="entry name" value="FTP1"/>
</dbReference>
<protein>
    <recommendedName>
        <fullName evidence="8">Fucolectin tachylectin-4 pentraxin-1 domain-containing protein</fullName>
    </recommendedName>
</protein>
<comment type="function">
    <text evidence="1">Acts as a defensive agent. Recognizes blood group fucosylated oligosaccharides including A, B, H and Lewis B-type antigens. Does not recognize Lewis A antigen and has low affinity for monovalent haptens.</text>
</comment>
<feature type="domain" description="Fucolectin tachylectin-4 pentraxin-1" evidence="8">
    <location>
        <begin position="33"/>
        <end position="179"/>
    </location>
</feature>
<dbReference type="AlphaFoldDB" id="A0A7I8WE46"/>
<evidence type="ECO:0000313" key="10">
    <source>
        <dbReference type="Proteomes" id="UP000549394"/>
    </source>
</evidence>
<comment type="caution">
    <text evidence="9">The sequence shown here is derived from an EMBL/GenBank/DDBJ whole genome shotgun (WGS) entry which is preliminary data.</text>
</comment>
<comment type="subunit">
    <text evidence="3">Homotrimer.</text>
</comment>
<reference evidence="9 10" key="1">
    <citation type="submission" date="2020-08" db="EMBL/GenBank/DDBJ databases">
        <authorList>
            <person name="Hejnol A."/>
        </authorList>
    </citation>
    <scope>NUCLEOTIDE SEQUENCE [LARGE SCALE GENOMIC DNA]</scope>
</reference>
<keyword evidence="4" id="KW-0479">Metal-binding</keyword>
<dbReference type="PANTHER" id="PTHR45713">
    <property type="entry name" value="FTP DOMAIN-CONTAINING PROTEIN"/>
    <property type="match status" value="1"/>
</dbReference>
<dbReference type="InterPro" id="IPR051941">
    <property type="entry name" value="BG_Antigen-Binding_Lectin"/>
</dbReference>
<keyword evidence="5" id="KW-0430">Lectin</keyword>
<comment type="similarity">
    <text evidence="2">Belongs to the fucolectin family.</text>
</comment>
<dbReference type="EMBL" id="CAJFCJ010000049">
    <property type="protein sequence ID" value="CAD5126449.1"/>
    <property type="molecule type" value="Genomic_DNA"/>
</dbReference>
<organism evidence="9 10">
    <name type="scientific">Dimorphilus gyrociliatus</name>
    <dbReference type="NCBI Taxonomy" id="2664684"/>
    <lineage>
        <taxon>Eukaryota</taxon>
        <taxon>Metazoa</taxon>
        <taxon>Spiralia</taxon>
        <taxon>Lophotrochozoa</taxon>
        <taxon>Annelida</taxon>
        <taxon>Polychaeta</taxon>
        <taxon>Polychaeta incertae sedis</taxon>
        <taxon>Dinophilidae</taxon>
        <taxon>Dimorphilus</taxon>
    </lineage>
</organism>
<evidence type="ECO:0000256" key="1">
    <source>
        <dbReference type="ARBA" id="ARBA00002219"/>
    </source>
</evidence>
<evidence type="ECO:0000259" key="8">
    <source>
        <dbReference type="SMART" id="SM00607"/>
    </source>
</evidence>
<name>A0A7I8WE46_9ANNE</name>
<dbReference type="GO" id="GO:0010185">
    <property type="term" value="P:regulation of cellular defense response"/>
    <property type="evidence" value="ECO:0007669"/>
    <property type="project" value="UniProtKB-ARBA"/>
</dbReference>
<keyword evidence="10" id="KW-1185">Reference proteome</keyword>
<keyword evidence="6" id="KW-0106">Calcium</keyword>
<dbReference type="SMART" id="SM00607">
    <property type="entry name" value="FTP"/>
    <property type="match status" value="1"/>
</dbReference>
<evidence type="ECO:0000256" key="3">
    <source>
        <dbReference type="ARBA" id="ARBA00011233"/>
    </source>
</evidence>
<evidence type="ECO:0000256" key="6">
    <source>
        <dbReference type="ARBA" id="ARBA00022837"/>
    </source>
</evidence>
<dbReference type="Gene3D" id="2.60.120.260">
    <property type="entry name" value="Galactose-binding domain-like"/>
    <property type="match status" value="1"/>
</dbReference>
<dbReference type="OrthoDB" id="547680at2759"/>
<dbReference type="Pfam" id="PF22633">
    <property type="entry name" value="F5_F8_type_C_2"/>
    <property type="match status" value="1"/>
</dbReference>
<proteinExistence type="inferred from homology"/>
<dbReference type="InterPro" id="IPR008979">
    <property type="entry name" value="Galactose-bd-like_sf"/>
</dbReference>
<evidence type="ECO:0000313" key="9">
    <source>
        <dbReference type="EMBL" id="CAD5126449.1"/>
    </source>
</evidence>
<dbReference type="SUPFAM" id="SSF49785">
    <property type="entry name" value="Galactose-binding domain-like"/>
    <property type="match status" value="1"/>
</dbReference>
<sequence length="313" mass="35727">MNYADKPHFASTVIFYRKVNDVLNLCQIEIWSLPNIAKNKQATGSSNHPSAPNHAVAINGEVNWVFGRNGLICAHTATQNNPWWKVDLAETSQILAVTIIGRGQHADRLKNLRIAVSKDNVIPTPQLPSVCGYYDGKLPPYLTMRCPKSTIGRYLSAIIVANSGTLIMCELDVFGYNLNENLILNVIIYNETDYFYIGNVQSKDCNGNIIYTSDISKYKLSIFEIVLKGIDLENNCQKRFINFMTTFYDKNGQETINECQLLDSNDGYFTERDMTDECKYLCNCNTFECISLSMIYLSNFQSYYKELFIYLHY</sequence>
<accession>A0A7I8WE46</accession>
<dbReference type="GO" id="GO:0046872">
    <property type="term" value="F:metal ion binding"/>
    <property type="evidence" value="ECO:0007669"/>
    <property type="project" value="UniProtKB-KW"/>
</dbReference>
<evidence type="ECO:0000256" key="2">
    <source>
        <dbReference type="ARBA" id="ARBA00010147"/>
    </source>
</evidence>
<evidence type="ECO:0000256" key="4">
    <source>
        <dbReference type="ARBA" id="ARBA00022723"/>
    </source>
</evidence>
<dbReference type="Proteomes" id="UP000549394">
    <property type="component" value="Unassembled WGS sequence"/>
</dbReference>
<keyword evidence="7" id="KW-1015">Disulfide bond</keyword>
<dbReference type="PANTHER" id="PTHR45713:SF6">
    <property type="entry name" value="F5_8 TYPE C DOMAIN-CONTAINING PROTEIN"/>
    <property type="match status" value="1"/>
</dbReference>